<comment type="similarity">
    <text evidence="1">Belongs to the enoyl-CoA hydratase/isomerase family.</text>
</comment>
<reference evidence="2" key="1">
    <citation type="submission" date="2020-02" db="EMBL/GenBank/DDBJ databases">
        <authorList>
            <person name="Meier V. D."/>
        </authorList>
    </citation>
    <scope>NUCLEOTIDE SEQUENCE</scope>
    <source>
        <strain evidence="2">AVDCRST_MAG50</strain>
    </source>
</reference>
<dbReference type="InterPro" id="IPR001753">
    <property type="entry name" value="Enoyl-CoA_hydra/iso"/>
</dbReference>
<dbReference type="PANTHER" id="PTHR43802">
    <property type="entry name" value="ENOYL-COA HYDRATASE"/>
    <property type="match status" value="1"/>
</dbReference>
<gene>
    <name evidence="2" type="ORF">AVDCRST_MAG50-2579</name>
</gene>
<dbReference type="NCBIfam" id="NF006128">
    <property type="entry name" value="PRK08272.1"/>
    <property type="match status" value="1"/>
</dbReference>
<keyword evidence="2" id="KW-0456">Lyase</keyword>
<dbReference type="EMBL" id="CADCTF010000119">
    <property type="protein sequence ID" value="CAA9256370.1"/>
    <property type="molecule type" value="Genomic_DNA"/>
</dbReference>
<dbReference type="EC" id="4.2.1.17" evidence="2"/>
<dbReference type="Pfam" id="PF00378">
    <property type="entry name" value="ECH_1"/>
    <property type="match status" value="1"/>
</dbReference>
<dbReference type="PANTHER" id="PTHR43802:SF1">
    <property type="entry name" value="IP11341P-RELATED"/>
    <property type="match status" value="1"/>
</dbReference>
<organism evidence="2">
    <name type="scientific">uncultured Acidimicrobiales bacterium</name>
    <dbReference type="NCBI Taxonomy" id="310071"/>
    <lineage>
        <taxon>Bacteria</taxon>
        <taxon>Bacillati</taxon>
        <taxon>Actinomycetota</taxon>
        <taxon>Acidimicrobiia</taxon>
        <taxon>Acidimicrobiales</taxon>
        <taxon>environmental samples</taxon>
    </lineage>
</organism>
<accession>A0A6J4IN68</accession>
<evidence type="ECO:0000256" key="1">
    <source>
        <dbReference type="ARBA" id="ARBA00005254"/>
    </source>
</evidence>
<dbReference type="CDD" id="cd06558">
    <property type="entry name" value="crotonase-like"/>
    <property type="match status" value="1"/>
</dbReference>
<dbReference type="AlphaFoldDB" id="A0A6J4IN68"/>
<dbReference type="GO" id="GO:0004300">
    <property type="term" value="F:enoyl-CoA hydratase activity"/>
    <property type="evidence" value="ECO:0007669"/>
    <property type="project" value="UniProtKB-EC"/>
</dbReference>
<proteinExistence type="inferred from homology"/>
<protein>
    <submittedName>
        <fullName evidence="2">Enoyl-CoA hydratase</fullName>
        <ecNumber evidence="2">4.2.1.17</ecNumber>
    </submittedName>
</protein>
<sequence length="291" mass="32605">MADEPVVLYEERDSLAIVTLNRPDKMNTLTEGVIQGIADGIDAATASADVAAIVLRGAGRTFTAGYDLNPGEGRQPWQRGYDAPHVEHRAGAWDPVRDFAFMGANMKRFMKLWECPKPVIAQLHGYALGGGTDLILCADQIFMAEDAIIGYPPSRVYGTPTTMMWIYRLGLEHAKQFLLSGDEIDAPTALRIGLVSRVVPADRLAEETEAYAMRFQHIPANQLALNKMLINQAYENMGLRTTQMLGTFFDGMTRHTEEALRWRESFGQIGFRETIRRRDEPFEDYGERSRG</sequence>
<dbReference type="Gene3D" id="3.90.226.10">
    <property type="entry name" value="2-enoyl-CoA Hydratase, Chain A, domain 1"/>
    <property type="match status" value="1"/>
</dbReference>
<evidence type="ECO:0000313" key="2">
    <source>
        <dbReference type="EMBL" id="CAA9256370.1"/>
    </source>
</evidence>
<name>A0A6J4IN68_9ACTN</name>
<dbReference type="SUPFAM" id="SSF52096">
    <property type="entry name" value="ClpP/crotonase"/>
    <property type="match status" value="1"/>
</dbReference>
<dbReference type="InterPro" id="IPR029045">
    <property type="entry name" value="ClpP/crotonase-like_dom_sf"/>
</dbReference>